<accession>A0A2P2N7E7</accession>
<protein>
    <submittedName>
        <fullName evidence="1">Uncharacterized protein</fullName>
    </submittedName>
</protein>
<dbReference type="AlphaFoldDB" id="A0A2P2N7E7"/>
<evidence type="ECO:0000313" key="1">
    <source>
        <dbReference type="EMBL" id="MBX38404.1"/>
    </source>
</evidence>
<sequence length="28" mass="3242">MVQVDFIFHFEVLNAVETLLDVIALSFM</sequence>
<organism evidence="1">
    <name type="scientific">Rhizophora mucronata</name>
    <name type="common">Asiatic mangrove</name>
    <dbReference type="NCBI Taxonomy" id="61149"/>
    <lineage>
        <taxon>Eukaryota</taxon>
        <taxon>Viridiplantae</taxon>
        <taxon>Streptophyta</taxon>
        <taxon>Embryophyta</taxon>
        <taxon>Tracheophyta</taxon>
        <taxon>Spermatophyta</taxon>
        <taxon>Magnoliopsida</taxon>
        <taxon>eudicotyledons</taxon>
        <taxon>Gunneridae</taxon>
        <taxon>Pentapetalae</taxon>
        <taxon>rosids</taxon>
        <taxon>fabids</taxon>
        <taxon>Malpighiales</taxon>
        <taxon>Rhizophoraceae</taxon>
        <taxon>Rhizophora</taxon>
    </lineage>
</organism>
<dbReference type="EMBL" id="GGEC01057920">
    <property type="protein sequence ID" value="MBX38404.1"/>
    <property type="molecule type" value="Transcribed_RNA"/>
</dbReference>
<proteinExistence type="predicted"/>
<reference evidence="1" key="1">
    <citation type="submission" date="2018-02" db="EMBL/GenBank/DDBJ databases">
        <title>Rhizophora mucronata_Transcriptome.</title>
        <authorList>
            <person name="Meera S.P."/>
            <person name="Sreeshan A."/>
            <person name="Augustine A."/>
        </authorList>
    </citation>
    <scope>NUCLEOTIDE SEQUENCE</scope>
    <source>
        <tissue evidence="1">Leaf</tissue>
    </source>
</reference>
<name>A0A2P2N7E7_RHIMU</name>